<evidence type="ECO:0000313" key="9">
    <source>
        <dbReference type="Proteomes" id="UP001279734"/>
    </source>
</evidence>
<dbReference type="InterPro" id="IPR001155">
    <property type="entry name" value="OxRdtase_FMN_N"/>
</dbReference>
<dbReference type="InterPro" id="IPR045247">
    <property type="entry name" value="Oye-like"/>
</dbReference>
<keyword evidence="5" id="KW-0521">NADP</keyword>
<evidence type="ECO:0000256" key="5">
    <source>
        <dbReference type="ARBA" id="ARBA00022857"/>
    </source>
</evidence>
<evidence type="ECO:0000256" key="1">
    <source>
        <dbReference type="ARBA" id="ARBA00001917"/>
    </source>
</evidence>
<keyword evidence="6" id="KW-0560">Oxidoreductase</keyword>
<evidence type="ECO:0000256" key="4">
    <source>
        <dbReference type="ARBA" id="ARBA00022643"/>
    </source>
</evidence>
<feature type="domain" description="NADH:flavin oxidoreductase/NADH oxidase N-terminal" evidence="7">
    <location>
        <begin position="47"/>
        <end position="393"/>
    </location>
</feature>
<dbReference type="AlphaFoldDB" id="A0AAD3S4L8"/>
<dbReference type="GO" id="GO:0010181">
    <property type="term" value="F:FMN binding"/>
    <property type="evidence" value="ECO:0007669"/>
    <property type="project" value="InterPro"/>
</dbReference>
<name>A0AAD3S4L8_NEPGR</name>
<dbReference type="InterPro" id="IPR013785">
    <property type="entry name" value="Aldolase_TIM"/>
</dbReference>
<evidence type="ECO:0000256" key="2">
    <source>
        <dbReference type="ARBA" id="ARBA00005979"/>
    </source>
</evidence>
<comment type="similarity">
    <text evidence="2">Belongs to the NADH:flavin oxidoreductase/NADH oxidase family.</text>
</comment>
<dbReference type="CDD" id="cd02933">
    <property type="entry name" value="OYE_like_FMN"/>
    <property type="match status" value="1"/>
</dbReference>
<evidence type="ECO:0000256" key="6">
    <source>
        <dbReference type="ARBA" id="ARBA00023002"/>
    </source>
</evidence>
<organism evidence="8 9">
    <name type="scientific">Nepenthes gracilis</name>
    <name type="common">Slender pitcher plant</name>
    <dbReference type="NCBI Taxonomy" id="150966"/>
    <lineage>
        <taxon>Eukaryota</taxon>
        <taxon>Viridiplantae</taxon>
        <taxon>Streptophyta</taxon>
        <taxon>Embryophyta</taxon>
        <taxon>Tracheophyta</taxon>
        <taxon>Spermatophyta</taxon>
        <taxon>Magnoliopsida</taxon>
        <taxon>eudicotyledons</taxon>
        <taxon>Gunneridae</taxon>
        <taxon>Pentapetalae</taxon>
        <taxon>Caryophyllales</taxon>
        <taxon>Nepenthaceae</taxon>
        <taxon>Nepenthes</taxon>
    </lineage>
</organism>
<dbReference type="GO" id="GO:0005777">
    <property type="term" value="C:peroxisome"/>
    <property type="evidence" value="ECO:0007669"/>
    <property type="project" value="TreeGrafter"/>
</dbReference>
<protein>
    <recommendedName>
        <fullName evidence="7">NADH:flavin oxidoreductase/NADH oxidase N-terminal domain-containing protein</fullName>
    </recommendedName>
</protein>
<dbReference type="Gene3D" id="3.20.20.70">
    <property type="entry name" value="Aldolase class I"/>
    <property type="match status" value="1"/>
</dbReference>
<dbReference type="PANTHER" id="PTHR22893:SF112">
    <property type="entry name" value="12-OXOPHYTODIENOATE REDUCTASE 3"/>
    <property type="match status" value="1"/>
</dbReference>
<dbReference type="Proteomes" id="UP001279734">
    <property type="component" value="Unassembled WGS sequence"/>
</dbReference>
<dbReference type="GO" id="GO:0031408">
    <property type="term" value="P:oxylipin biosynthetic process"/>
    <property type="evidence" value="ECO:0007669"/>
    <property type="project" value="TreeGrafter"/>
</dbReference>
<accession>A0AAD3S4L8</accession>
<sequence>MLQLGLPKACVSLPLYRCSRVLFSSSRSSSRSVQIVRGMATSEAPNLFTPYTMGMGKLNLSHRIVLAPLTRCRAIDQLPNEAMAKYYAQRSTEGGFLITEATLVSPTAGGYPHCPGIYTDEQIEGWRKVVEAVHAKGGIIFCQLWHAGRASHPVFQPGGAAPISPTDKPISKRWTVLMPDGSQAEYPPPRRLETYEIPDVVADFGQASLNAIRAGFDGVEIHGAQGYLIDQFLKDTINDRTDEYGGSLDKRCKFLLDVTRAMVSAIGAERVAVRISPAIDYLDAIDSDPLGVGLAVVERLNKLQDEVGSKLTYLHVIQPRFMNPEQKPVSEDEGAQLLKKLRNAYQGTFMSSGGYTKILGNEAVAHGDTDLVAFGRHFLSNPDLVKRFKLDAPLNRYNRALFYTHDPVVGYTDYPFLEEVVSENKA</sequence>
<gene>
    <name evidence="8" type="ORF">Nepgr_005951</name>
</gene>
<dbReference type="FunFam" id="3.20.20.70:FF:000073">
    <property type="entry name" value="12-oxophytodienoate reductase 3"/>
    <property type="match status" value="1"/>
</dbReference>
<evidence type="ECO:0000313" key="8">
    <source>
        <dbReference type="EMBL" id="GMH04112.1"/>
    </source>
</evidence>
<dbReference type="GO" id="GO:0009695">
    <property type="term" value="P:jasmonic acid biosynthetic process"/>
    <property type="evidence" value="ECO:0007669"/>
    <property type="project" value="TreeGrafter"/>
</dbReference>
<evidence type="ECO:0000256" key="3">
    <source>
        <dbReference type="ARBA" id="ARBA00022630"/>
    </source>
</evidence>
<dbReference type="PANTHER" id="PTHR22893">
    <property type="entry name" value="NADH OXIDOREDUCTASE-RELATED"/>
    <property type="match status" value="1"/>
</dbReference>
<keyword evidence="3" id="KW-0285">Flavoprotein</keyword>
<comment type="cofactor">
    <cofactor evidence="1">
        <name>FMN</name>
        <dbReference type="ChEBI" id="CHEBI:58210"/>
    </cofactor>
</comment>
<keyword evidence="4" id="KW-0288">FMN</keyword>
<dbReference type="SUPFAM" id="SSF51395">
    <property type="entry name" value="FMN-linked oxidoreductases"/>
    <property type="match status" value="1"/>
</dbReference>
<proteinExistence type="inferred from homology"/>
<dbReference type="GO" id="GO:0016629">
    <property type="term" value="F:12-oxophytodienoate reductase activity"/>
    <property type="evidence" value="ECO:0007669"/>
    <property type="project" value="TreeGrafter"/>
</dbReference>
<dbReference type="Pfam" id="PF00724">
    <property type="entry name" value="Oxidored_FMN"/>
    <property type="match status" value="1"/>
</dbReference>
<dbReference type="EMBL" id="BSYO01000004">
    <property type="protein sequence ID" value="GMH04112.1"/>
    <property type="molecule type" value="Genomic_DNA"/>
</dbReference>
<reference evidence="8" key="1">
    <citation type="submission" date="2023-05" db="EMBL/GenBank/DDBJ databases">
        <title>Nepenthes gracilis genome sequencing.</title>
        <authorList>
            <person name="Fukushima K."/>
        </authorList>
    </citation>
    <scope>NUCLEOTIDE SEQUENCE</scope>
    <source>
        <strain evidence="8">SING2019-196</strain>
    </source>
</reference>
<comment type="caution">
    <text evidence="8">The sequence shown here is derived from an EMBL/GenBank/DDBJ whole genome shotgun (WGS) entry which is preliminary data.</text>
</comment>
<evidence type="ECO:0000259" key="7">
    <source>
        <dbReference type="Pfam" id="PF00724"/>
    </source>
</evidence>
<keyword evidence="9" id="KW-1185">Reference proteome</keyword>